<sequence>MQCVADEVSEDSDAMADNEPDEQLENTHTIPHPLKHKRRSYVWRYFSPVPDHSEVYRCQICNETFGNKTANLGRHLQTLHGINDQPEDAVKKGRPNRSIVWNFCTKLDHKRALCHLCKKVLYFGGGNTSNITKHLKRMHAEKIEEVANQLPRSVQFGMDASSPFKKERKGSSYVWNYCEKLSKNTVLCKLCNRRMRFHGTANVITHLQRRHDIMDETSVVKVESTDNVQEVATSSTNEHGLASSRRNSLVGSVVWKYITRISEDTVRCRVCLKSLSYQGTSNLQRHLHRMHNIMWNLQDAGQVCVKLEAQDAPSESSFFDFCESTSNAAVWKCQMCAEKFEDNDNMQEAISSHMIKIHGAAMRGECDDDYAVVEQEEDDLGTLYSTVISEEESTSGNVQRVAEQLEIPAPISDEALYNDIIEVEEDLNDVEEIGADLYESAADENSPSLPDADNVYSDLSNDSNDAQLVTTTIQADDTPLMRELKEDLLRQQAMYFSEKAGFYRMQKFLVAQQVRKERLEFEKLKALSKSEEFVNTSTT</sequence>
<organism evidence="7 8">
    <name type="scientific">Drosophila rubida</name>
    <dbReference type="NCBI Taxonomy" id="30044"/>
    <lineage>
        <taxon>Eukaryota</taxon>
        <taxon>Metazoa</taxon>
        <taxon>Ecdysozoa</taxon>
        <taxon>Arthropoda</taxon>
        <taxon>Hexapoda</taxon>
        <taxon>Insecta</taxon>
        <taxon>Pterygota</taxon>
        <taxon>Neoptera</taxon>
        <taxon>Endopterygota</taxon>
        <taxon>Diptera</taxon>
        <taxon>Brachycera</taxon>
        <taxon>Muscomorpha</taxon>
        <taxon>Ephydroidea</taxon>
        <taxon>Drosophilidae</taxon>
        <taxon>Drosophila</taxon>
    </lineage>
</organism>
<feature type="domain" description="BED-type" evidence="6">
    <location>
        <begin position="95"/>
        <end position="146"/>
    </location>
</feature>
<dbReference type="InterPro" id="IPR053031">
    <property type="entry name" value="Cuticle_assoc_protein"/>
</dbReference>
<keyword evidence="2 4" id="KW-0863">Zinc-finger</keyword>
<keyword evidence="3" id="KW-0862">Zinc</keyword>
<feature type="domain" description="BED-type" evidence="6">
    <location>
        <begin position="169"/>
        <end position="218"/>
    </location>
</feature>
<dbReference type="PANTHER" id="PTHR34396:SF25">
    <property type="entry name" value="BOUNDARY ELEMENT ASSOCIATED FACTOR"/>
    <property type="match status" value="1"/>
</dbReference>
<dbReference type="SMART" id="SM00355">
    <property type="entry name" value="ZnF_C2H2"/>
    <property type="match status" value="5"/>
</dbReference>
<feature type="domain" description="BED-type" evidence="6">
    <location>
        <begin position="37"/>
        <end position="80"/>
    </location>
</feature>
<name>A0AAD4JVD2_9MUSC</name>
<keyword evidence="8" id="KW-1185">Reference proteome</keyword>
<keyword evidence="1" id="KW-0479">Metal-binding</keyword>
<dbReference type="Proteomes" id="UP001200034">
    <property type="component" value="Unassembled WGS sequence"/>
</dbReference>
<dbReference type="SUPFAM" id="SSF57667">
    <property type="entry name" value="beta-beta-alpha zinc fingers"/>
    <property type="match status" value="3"/>
</dbReference>
<dbReference type="GO" id="GO:1990837">
    <property type="term" value="F:sequence-specific double-stranded DNA binding"/>
    <property type="evidence" value="ECO:0007669"/>
    <property type="project" value="TreeGrafter"/>
</dbReference>
<dbReference type="InterPro" id="IPR036236">
    <property type="entry name" value="Znf_C2H2_sf"/>
</dbReference>
<evidence type="ECO:0000256" key="4">
    <source>
        <dbReference type="PROSITE-ProRule" id="PRU00027"/>
    </source>
</evidence>
<proteinExistence type="predicted"/>
<dbReference type="InterPro" id="IPR003656">
    <property type="entry name" value="Znf_BED"/>
</dbReference>
<evidence type="ECO:0000259" key="6">
    <source>
        <dbReference type="PROSITE" id="PS50808"/>
    </source>
</evidence>
<evidence type="ECO:0000313" key="8">
    <source>
        <dbReference type="Proteomes" id="UP001200034"/>
    </source>
</evidence>
<evidence type="ECO:0000256" key="5">
    <source>
        <dbReference type="SAM" id="MobiDB-lite"/>
    </source>
</evidence>
<dbReference type="GO" id="GO:0006357">
    <property type="term" value="P:regulation of transcription by RNA polymerase II"/>
    <property type="evidence" value="ECO:0007669"/>
    <property type="project" value="TreeGrafter"/>
</dbReference>
<dbReference type="SMART" id="SM00614">
    <property type="entry name" value="ZnF_BED"/>
    <property type="match status" value="4"/>
</dbReference>
<reference evidence="7" key="1">
    <citation type="journal article" date="2021" name="Mol. Ecol. Resour.">
        <title>Phylogenomic analyses of the genus Drosophila reveals genomic signals of climate adaptation.</title>
        <authorList>
            <person name="Li F."/>
            <person name="Rane R.V."/>
            <person name="Luria V."/>
            <person name="Xiong Z."/>
            <person name="Chen J."/>
            <person name="Li Z."/>
            <person name="Catullo R.A."/>
            <person name="Griffin P.C."/>
            <person name="Schiffer M."/>
            <person name="Pearce S."/>
            <person name="Lee S.F."/>
            <person name="McElroy K."/>
            <person name="Stocker A."/>
            <person name="Shirriffs J."/>
            <person name="Cockerell F."/>
            <person name="Coppin C."/>
            <person name="Sgro C.M."/>
            <person name="Karger A."/>
            <person name="Cain J.W."/>
            <person name="Weber J.A."/>
            <person name="Santpere G."/>
            <person name="Kirschner M.W."/>
            <person name="Hoffmann A.A."/>
            <person name="Oakeshott J.G."/>
            <person name="Zhang G."/>
        </authorList>
    </citation>
    <scope>NUCLEOTIDE SEQUENCE</scope>
    <source>
        <strain evidence="7">BGI-SZ-2011g</strain>
    </source>
</reference>
<dbReference type="PROSITE" id="PS50808">
    <property type="entry name" value="ZF_BED"/>
    <property type="match status" value="4"/>
</dbReference>
<gene>
    <name evidence="7" type="ORF">KR093_006372</name>
</gene>
<dbReference type="PANTHER" id="PTHR34396">
    <property type="entry name" value="OS03G0264950 PROTEIN-RELATED"/>
    <property type="match status" value="1"/>
</dbReference>
<dbReference type="InterPro" id="IPR013087">
    <property type="entry name" value="Znf_C2H2_type"/>
</dbReference>
<dbReference type="GO" id="GO:0005634">
    <property type="term" value="C:nucleus"/>
    <property type="evidence" value="ECO:0007669"/>
    <property type="project" value="TreeGrafter"/>
</dbReference>
<accession>A0AAD4JVD2</accession>
<protein>
    <recommendedName>
        <fullName evidence="6">BED-type domain-containing protein</fullName>
    </recommendedName>
</protein>
<dbReference type="Gene3D" id="3.30.160.60">
    <property type="entry name" value="Classic Zinc Finger"/>
    <property type="match status" value="1"/>
</dbReference>
<feature type="region of interest" description="Disordered" evidence="5">
    <location>
        <begin position="1"/>
        <end position="27"/>
    </location>
</feature>
<dbReference type="GO" id="GO:0008270">
    <property type="term" value="F:zinc ion binding"/>
    <property type="evidence" value="ECO:0007669"/>
    <property type="project" value="UniProtKB-KW"/>
</dbReference>
<dbReference type="AlphaFoldDB" id="A0AAD4JVD2"/>
<dbReference type="Pfam" id="PF02892">
    <property type="entry name" value="zf-BED"/>
    <property type="match status" value="4"/>
</dbReference>
<feature type="compositionally biased region" description="Acidic residues" evidence="5">
    <location>
        <begin position="7"/>
        <end position="24"/>
    </location>
</feature>
<evidence type="ECO:0000256" key="1">
    <source>
        <dbReference type="ARBA" id="ARBA00022723"/>
    </source>
</evidence>
<evidence type="ECO:0000313" key="7">
    <source>
        <dbReference type="EMBL" id="KAH8359386.1"/>
    </source>
</evidence>
<evidence type="ECO:0000256" key="3">
    <source>
        <dbReference type="ARBA" id="ARBA00022833"/>
    </source>
</evidence>
<feature type="domain" description="BED-type" evidence="6">
    <location>
        <begin position="249"/>
        <end position="291"/>
    </location>
</feature>
<dbReference type="EMBL" id="JAJJHW010003409">
    <property type="protein sequence ID" value="KAH8359386.1"/>
    <property type="molecule type" value="Genomic_DNA"/>
</dbReference>
<comment type="caution">
    <text evidence="7">The sequence shown here is derived from an EMBL/GenBank/DDBJ whole genome shotgun (WGS) entry which is preliminary data.</text>
</comment>
<evidence type="ECO:0000256" key="2">
    <source>
        <dbReference type="ARBA" id="ARBA00022771"/>
    </source>
</evidence>